<reference evidence="3 4" key="1">
    <citation type="submission" date="2022-10" db="EMBL/GenBank/DDBJ databases">
        <title>Luteolibacter arcticus strain CCTCC AB 2014275, whole genome shotgun sequencing project.</title>
        <authorList>
            <person name="Zhao G."/>
            <person name="Shen L."/>
        </authorList>
    </citation>
    <scope>NUCLEOTIDE SEQUENCE [LARGE SCALE GENOMIC DNA]</scope>
    <source>
        <strain evidence="3 4">CCTCC AB 2014275</strain>
    </source>
</reference>
<name>A0ABT3GIS5_9BACT</name>
<gene>
    <name evidence="3" type="ORF">OKA05_12545</name>
</gene>
<keyword evidence="4" id="KW-1185">Reference proteome</keyword>
<feature type="domain" description="Bacterial repeat" evidence="2">
    <location>
        <begin position="669"/>
        <end position="730"/>
    </location>
</feature>
<evidence type="ECO:0000256" key="1">
    <source>
        <dbReference type="SAM" id="SignalP"/>
    </source>
</evidence>
<organism evidence="3 4">
    <name type="scientific">Luteolibacter arcticus</name>
    <dbReference type="NCBI Taxonomy" id="1581411"/>
    <lineage>
        <taxon>Bacteria</taxon>
        <taxon>Pseudomonadati</taxon>
        <taxon>Verrucomicrobiota</taxon>
        <taxon>Verrucomicrobiia</taxon>
        <taxon>Verrucomicrobiales</taxon>
        <taxon>Verrucomicrobiaceae</taxon>
        <taxon>Luteolibacter</taxon>
    </lineage>
</organism>
<keyword evidence="1" id="KW-0732">Signal</keyword>
<dbReference type="EMBL" id="JAPDDT010000004">
    <property type="protein sequence ID" value="MCW1923386.1"/>
    <property type="molecule type" value="Genomic_DNA"/>
</dbReference>
<feature type="chain" id="PRO_5046507104" evidence="1">
    <location>
        <begin position="20"/>
        <end position="801"/>
    </location>
</feature>
<feature type="domain" description="Bacterial repeat" evidence="2">
    <location>
        <begin position="518"/>
        <end position="584"/>
    </location>
</feature>
<dbReference type="Proteomes" id="UP001320876">
    <property type="component" value="Unassembled WGS sequence"/>
</dbReference>
<comment type="caution">
    <text evidence="3">The sequence shown here is derived from an EMBL/GenBank/DDBJ whole genome shotgun (WGS) entry which is preliminary data.</text>
</comment>
<dbReference type="InterPro" id="IPR044060">
    <property type="entry name" value="Bacterial_rp_domain"/>
</dbReference>
<dbReference type="Pfam" id="PF18998">
    <property type="entry name" value="Flg_new_2"/>
    <property type="match status" value="4"/>
</dbReference>
<dbReference type="InterPro" id="IPR013783">
    <property type="entry name" value="Ig-like_fold"/>
</dbReference>
<protein>
    <submittedName>
        <fullName evidence="3">Ig domain-containing protein</fullName>
    </submittedName>
</protein>
<sequence>MNASRLFLASLGSALVACSAARGSTAYGTINNFDVVNDTGTACHGFEVEIEDCPSTGITYTYDWNHYGTCKITQDDSIPGHPRCLVRWSAVRKPDGTWSAYTAVPTAPILPTDGHMFTNPAVNFGGEHFGVGINANAASVKYFWLVDDGAGALVRGPAVQVSTPSFTYYPPPVAGAAAQVQAAIKPPEAPEVHVKEFGPAVWVKEIRTTTHNNREVKLRDLVSDDPGDAGDRNWRNDEPDEVEFEWEILQTEFNAVGGGRKGKLEAAGEDLPDGDEVVTRRYEFFEYVGPLDAESGEVATDGVGPDGIHGDGVGEVNGVETDFSTIEVVGKFLGSQMSAFNPDAEVGLAEHLQNGEVGEPYPDRLVVIPGATPFSCMRSGDLPDGLAFDEVTGILSGTPVAVGEFSFTIEAADAVLPAVAKTYTIMVAEAGAALAPQAVVDTIAEPVAGGITTGSGAYDPGQAVNLTAVANPGYHFVHWTDQDIVVGDQPSYTFTADVHHAVVAHFAAEVPAWEILANVFPAVGGSVSGAGSFQDGSAVTLVASAGPGYRFVNWTETGVQVATTSTYSFPASVDRDLTANFVVNDGSTWALALNASPSVGGTVSGGGDYADESQVTVIAAPNPGYLFKRWERGNSKVSEKATYRFTLDDDLSLTARFVRGYAISTSSWPATAGGTSGGGTFEDGNNVVVVASPAAGYRFVNWTENGTVVSSASTYQFKANPARNLTANFDLVVPDPVMTNDGSSLSFHWPAGLPGWVLEECSDLSSGGWTECELEIEAADGECRVHIVPDSERKFFRLRHP</sequence>
<dbReference type="RefSeq" id="WP_264487491.1">
    <property type="nucleotide sequence ID" value="NZ_JAPDDT010000004.1"/>
</dbReference>
<feature type="domain" description="Bacterial repeat" evidence="2">
    <location>
        <begin position="444"/>
        <end position="508"/>
    </location>
</feature>
<dbReference type="InterPro" id="IPR015919">
    <property type="entry name" value="Cadherin-like_sf"/>
</dbReference>
<feature type="domain" description="Bacterial repeat" evidence="2">
    <location>
        <begin position="593"/>
        <end position="658"/>
    </location>
</feature>
<accession>A0ABT3GIS5</accession>
<dbReference type="Gene3D" id="2.60.40.10">
    <property type="entry name" value="Immunoglobulins"/>
    <property type="match status" value="1"/>
</dbReference>
<dbReference type="SUPFAM" id="SSF49313">
    <property type="entry name" value="Cadherin-like"/>
    <property type="match status" value="1"/>
</dbReference>
<dbReference type="Pfam" id="PF05345">
    <property type="entry name" value="He_PIG"/>
    <property type="match status" value="1"/>
</dbReference>
<dbReference type="PROSITE" id="PS51257">
    <property type="entry name" value="PROKAR_LIPOPROTEIN"/>
    <property type="match status" value="1"/>
</dbReference>
<feature type="signal peptide" evidence="1">
    <location>
        <begin position="1"/>
        <end position="19"/>
    </location>
</feature>
<evidence type="ECO:0000313" key="4">
    <source>
        <dbReference type="Proteomes" id="UP001320876"/>
    </source>
</evidence>
<evidence type="ECO:0000259" key="2">
    <source>
        <dbReference type="Pfam" id="PF18998"/>
    </source>
</evidence>
<evidence type="ECO:0000313" key="3">
    <source>
        <dbReference type="EMBL" id="MCW1923386.1"/>
    </source>
</evidence>
<proteinExistence type="predicted"/>